<protein>
    <submittedName>
        <fullName evidence="4">Kinase-like protein</fullName>
    </submittedName>
</protein>
<dbReference type="PROSITE" id="PS00109">
    <property type="entry name" value="PROTEIN_KINASE_TYR"/>
    <property type="match status" value="1"/>
</dbReference>
<dbReference type="Gene3D" id="1.10.510.10">
    <property type="entry name" value="Transferase(Phosphotransferase) domain 1"/>
    <property type="match status" value="1"/>
</dbReference>
<proteinExistence type="inferred from homology"/>
<dbReference type="InterPro" id="IPR051681">
    <property type="entry name" value="Ser/Thr_Kinases-Pseudokinases"/>
</dbReference>
<feature type="coiled-coil region" evidence="2">
    <location>
        <begin position="777"/>
        <end position="816"/>
    </location>
</feature>
<dbReference type="GO" id="GO:0005524">
    <property type="term" value="F:ATP binding"/>
    <property type="evidence" value="ECO:0007669"/>
    <property type="project" value="InterPro"/>
</dbReference>
<dbReference type="GO" id="GO:0004674">
    <property type="term" value="F:protein serine/threonine kinase activity"/>
    <property type="evidence" value="ECO:0007669"/>
    <property type="project" value="TreeGrafter"/>
</dbReference>
<reference evidence="4 5" key="1">
    <citation type="journal article" date="2019" name="Nat. Ecol. Evol.">
        <title>Megaphylogeny resolves global patterns of mushroom evolution.</title>
        <authorList>
            <person name="Varga T."/>
            <person name="Krizsan K."/>
            <person name="Foldi C."/>
            <person name="Dima B."/>
            <person name="Sanchez-Garcia M."/>
            <person name="Sanchez-Ramirez S."/>
            <person name="Szollosi G.J."/>
            <person name="Szarkandi J.G."/>
            <person name="Papp V."/>
            <person name="Albert L."/>
            <person name="Andreopoulos W."/>
            <person name="Angelini C."/>
            <person name="Antonin V."/>
            <person name="Barry K.W."/>
            <person name="Bougher N.L."/>
            <person name="Buchanan P."/>
            <person name="Buyck B."/>
            <person name="Bense V."/>
            <person name="Catcheside P."/>
            <person name="Chovatia M."/>
            <person name="Cooper J."/>
            <person name="Damon W."/>
            <person name="Desjardin D."/>
            <person name="Finy P."/>
            <person name="Geml J."/>
            <person name="Haridas S."/>
            <person name="Hughes K."/>
            <person name="Justo A."/>
            <person name="Karasinski D."/>
            <person name="Kautmanova I."/>
            <person name="Kiss B."/>
            <person name="Kocsube S."/>
            <person name="Kotiranta H."/>
            <person name="LaButti K.M."/>
            <person name="Lechner B.E."/>
            <person name="Liimatainen K."/>
            <person name="Lipzen A."/>
            <person name="Lukacs Z."/>
            <person name="Mihaltcheva S."/>
            <person name="Morgado L.N."/>
            <person name="Niskanen T."/>
            <person name="Noordeloos M.E."/>
            <person name="Ohm R.A."/>
            <person name="Ortiz-Santana B."/>
            <person name="Ovrebo C."/>
            <person name="Racz N."/>
            <person name="Riley R."/>
            <person name="Savchenko A."/>
            <person name="Shiryaev A."/>
            <person name="Soop K."/>
            <person name="Spirin V."/>
            <person name="Szebenyi C."/>
            <person name="Tomsovsky M."/>
            <person name="Tulloss R.E."/>
            <person name="Uehling J."/>
            <person name="Grigoriev I.V."/>
            <person name="Vagvolgyi C."/>
            <person name="Papp T."/>
            <person name="Martin F.M."/>
            <person name="Miettinen O."/>
            <person name="Hibbett D.S."/>
            <person name="Nagy L.G."/>
        </authorList>
    </citation>
    <scope>NUCLEOTIDE SEQUENCE [LARGE SCALE GENOMIC DNA]</scope>
    <source>
        <strain evidence="4 5">CBS 121175</strain>
    </source>
</reference>
<keyword evidence="5" id="KW-1185">Reference proteome</keyword>
<dbReference type="OrthoDB" id="8954335at2759"/>
<dbReference type="PANTHER" id="PTHR44329">
    <property type="entry name" value="SERINE/THREONINE-PROTEIN KINASE TNNI3K-RELATED"/>
    <property type="match status" value="1"/>
</dbReference>
<dbReference type="InterPro" id="IPR000719">
    <property type="entry name" value="Prot_kinase_dom"/>
</dbReference>
<organism evidence="4 5">
    <name type="scientific">Coprinopsis marcescibilis</name>
    <name type="common">Agaric fungus</name>
    <name type="synonym">Psathyrella marcescibilis</name>
    <dbReference type="NCBI Taxonomy" id="230819"/>
    <lineage>
        <taxon>Eukaryota</taxon>
        <taxon>Fungi</taxon>
        <taxon>Dikarya</taxon>
        <taxon>Basidiomycota</taxon>
        <taxon>Agaricomycotina</taxon>
        <taxon>Agaricomycetes</taxon>
        <taxon>Agaricomycetidae</taxon>
        <taxon>Agaricales</taxon>
        <taxon>Agaricineae</taxon>
        <taxon>Psathyrellaceae</taxon>
        <taxon>Coprinopsis</taxon>
    </lineage>
</organism>
<dbReference type="SUPFAM" id="SSF56112">
    <property type="entry name" value="Protein kinase-like (PK-like)"/>
    <property type="match status" value="1"/>
</dbReference>
<dbReference type="InterPro" id="IPR006073">
    <property type="entry name" value="GTP-bd"/>
</dbReference>
<accession>A0A5C3KKM6</accession>
<dbReference type="Pfam" id="PF01926">
    <property type="entry name" value="MMR_HSR1"/>
    <property type="match status" value="1"/>
</dbReference>
<dbReference type="Gene3D" id="3.40.50.300">
    <property type="entry name" value="P-loop containing nucleotide triphosphate hydrolases"/>
    <property type="match status" value="1"/>
</dbReference>
<keyword evidence="4" id="KW-0418">Kinase</keyword>
<dbReference type="AlphaFoldDB" id="A0A5C3KKM6"/>
<dbReference type="SUPFAM" id="SSF52540">
    <property type="entry name" value="P-loop containing nucleoside triphosphate hydrolases"/>
    <property type="match status" value="1"/>
</dbReference>
<evidence type="ECO:0000313" key="5">
    <source>
        <dbReference type="Proteomes" id="UP000307440"/>
    </source>
</evidence>
<dbReference type="InterPro" id="IPR011009">
    <property type="entry name" value="Kinase-like_dom_sf"/>
</dbReference>
<gene>
    <name evidence="4" type="ORF">FA15DRAFT_696678</name>
</gene>
<keyword evidence="2" id="KW-0175">Coiled coil</keyword>
<evidence type="ECO:0000256" key="1">
    <source>
        <dbReference type="ARBA" id="ARBA00008171"/>
    </source>
</evidence>
<dbReference type="GO" id="GO:0005525">
    <property type="term" value="F:GTP binding"/>
    <property type="evidence" value="ECO:0007669"/>
    <property type="project" value="InterPro"/>
</dbReference>
<dbReference type="CDD" id="cd00882">
    <property type="entry name" value="Ras_like_GTPase"/>
    <property type="match status" value="1"/>
</dbReference>
<dbReference type="Proteomes" id="UP000307440">
    <property type="component" value="Unassembled WGS sequence"/>
</dbReference>
<dbReference type="InterPro" id="IPR008266">
    <property type="entry name" value="Tyr_kinase_AS"/>
</dbReference>
<dbReference type="PROSITE" id="PS50011">
    <property type="entry name" value="PROTEIN_KINASE_DOM"/>
    <property type="match status" value="1"/>
</dbReference>
<dbReference type="InterPro" id="IPR027417">
    <property type="entry name" value="P-loop_NTPase"/>
</dbReference>
<dbReference type="EMBL" id="ML210284">
    <property type="protein sequence ID" value="TFK20899.1"/>
    <property type="molecule type" value="Genomic_DNA"/>
</dbReference>
<dbReference type="STRING" id="230819.A0A5C3KKM6"/>
<evidence type="ECO:0000256" key="2">
    <source>
        <dbReference type="SAM" id="Coils"/>
    </source>
</evidence>
<name>A0A5C3KKM6_COPMA</name>
<evidence type="ECO:0000259" key="3">
    <source>
        <dbReference type="PROSITE" id="PS50011"/>
    </source>
</evidence>
<dbReference type="InterPro" id="IPR001245">
    <property type="entry name" value="Ser-Thr/Tyr_kinase_cat_dom"/>
</dbReference>
<dbReference type="Pfam" id="PF07714">
    <property type="entry name" value="PK_Tyr_Ser-Thr"/>
    <property type="match status" value="1"/>
</dbReference>
<evidence type="ECO:0000313" key="4">
    <source>
        <dbReference type="EMBL" id="TFK20899.1"/>
    </source>
</evidence>
<comment type="similarity">
    <text evidence="1">Belongs to the protein kinase superfamily. TKL Ser/Thr protein kinase family. ROCO subfamily.</text>
</comment>
<keyword evidence="4" id="KW-0808">Transferase</keyword>
<sequence length="826" mass="92966">MTRRPQIPARLHALRERLANSHLDVDNLDRLEGNLQRLIASQKADISEILVEFEGCIPDTICPYIEHCLFPRAVILVAACAETQTAISTLQQLSELQASQGHIPRLASYKLINNGLLDVMPYSLNNEAAENRILKLDAIHLVAQKMSALRGLSAQEFFSNRSTTCDQNLVDLLQAIIDFPGLGPVYPEILQALVKLCRTVTFFPERLFYSEVDITDNRPVSGGAFGDIYRERLALKCSFPQDKMLKNYCREGVIWSQFHHPNVLPFYGIFRWKYNEETDLISLLSPWMTSGNLQSYLASNPACDKMQLVLDIARGLEYIHNFRPPVVHGDLSVANVLITESGTACLADFGLGRLDCTSGSVSSNTYGREIYFAPELLEVEQSTDGAEYEVFPRKTTKTDVYAFACLCYEIYNGTARFSEYRAPGGANAIREGKSRIRPSALQSNLLWDLLQNLWDRDPSLRPTMSDFIARLKDTSTSGPVHCWKRRNVGADQSNSLPLSFAQSDPDTSSAFDISYAKNLAGTKREESHATLLNATFKATSTRATKKSMKWVRLRRPNDDVLTDDFHRSDFVVAIMGATGVGKSTFINHIAGKPVSEVGHALISCTQKVHHYAYIHHSGRRVVVADTPGFDDTYVDDSEIFRRIAVWLASAYSKDMQLGGVIYLYDISQRRLTGSARLNLSIFEKLCGPQVLDKVVIGTTKWNAKIQIQAAEREDELKRIFWATIIERKGKVMRVQNTAQSCHDVLDADTLRIQREIVTEEKLVPQTKAGKTLRFALAETLASKKQDLRNARDEETQAMLQEEVDFLTQQINGLNASFFQRIVYRFL</sequence>
<feature type="domain" description="Protein kinase" evidence="3">
    <location>
        <begin position="214"/>
        <end position="484"/>
    </location>
</feature>